<evidence type="ECO:0000313" key="1">
    <source>
        <dbReference type="EMBL" id="MFD2568241.1"/>
    </source>
</evidence>
<proteinExistence type="predicted"/>
<reference evidence="2" key="1">
    <citation type="journal article" date="2019" name="Int. J. Syst. Evol. Microbiol.">
        <title>The Global Catalogue of Microorganisms (GCM) 10K type strain sequencing project: providing services to taxonomists for standard genome sequencing and annotation.</title>
        <authorList>
            <consortium name="The Broad Institute Genomics Platform"/>
            <consortium name="The Broad Institute Genome Sequencing Center for Infectious Disease"/>
            <person name="Wu L."/>
            <person name="Ma J."/>
        </authorList>
    </citation>
    <scope>NUCLEOTIDE SEQUENCE [LARGE SCALE GENOMIC DNA]</scope>
    <source>
        <strain evidence="2">KCTC 52127</strain>
    </source>
</reference>
<dbReference type="InterPro" id="IPR032710">
    <property type="entry name" value="NTF2-like_dom_sf"/>
</dbReference>
<dbReference type="PROSITE" id="PS51257">
    <property type="entry name" value="PROKAR_LIPOPROTEIN"/>
    <property type="match status" value="1"/>
</dbReference>
<dbReference type="RefSeq" id="WP_379666945.1">
    <property type="nucleotide sequence ID" value="NZ_JBHULH010000008.1"/>
</dbReference>
<evidence type="ECO:0000313" key="2">
    <source>
        <dbReference type="Proteomes" id="UP001597508"/>
    </source>
</evidence>
<comment type="caution">
    <text evidence="1">The sequence shown here is derived from an EMBL/GenBank/DDBJ whole genome shotgun (WGS) entry which is preliminary data.</text>
</comment>
<evidence type="ECO:0008006" key="3">
    <source>
        <dbReference type="Google" id="ProtNLM"/>
    </source>
</evidence>
<dbReference type="EMBL" id="JBHULH010000008">
    <property type="protein sequence ID" value="MFD2568241.1"/>
    <property type="molecule type" value="Genomic_DNA"/>
</dbReference>
<dbReference type="Proteomes" id="UP001597508">
    <property type="component" value="Unassembled WGS sequence"/>
</dbReference>
<name>A0ABW5LVZ5_9FLAO</name>
<accession>A0ABW5LVZ5</accession>
<keyword evidence="2" id="KW-1185">Reference proteome</keyword>
<protein>
    <recommendedName>
        <fullName evidence="3">SnoaL-like domain-containing protein</fullName>
    </recommendedName>
</protein>
<organism evidence="1 2">
    <name type="scientific">Pseudotenacibaculum haliotis</name>
    <dbReference type="NCBI Taxonomy" id="1862138"/>
    <lineage>
        <taxon>Bacteria</taxon>
        <taxon>Pseudomonadati</taxon>
        <taxon>Bacteroidota</taxon>
        <taxon>Flavobacteriia</taxon>
        <taxon>Flavobacteriales</taxon>
        <taxon>Flavobacteriaceae</taxon>
        <taxon>Pseudotenacibaculum</taxon>
    </lineage>
</organism>
<dbReference type="SUPFAM" id="SSF54427">
    <property type="entry name" value="NTF2-like"/>
    <property type="match status" value="1"/>
</dbReference>
<sequence length="173" mass="19470">MIRNLISVFLIGVFVTFQSCETQKKSLSDQDKNLIIESAKVTVQKVFDASNNLKFLDGLNYYSGDDDAYYVNNGTLLNLDDLKKSYSQIGPSVQRLENTIQSWNSTILSENTVAFTLPILLKIKLDGIPEYTGQLIWSAIVQKRNEKWVIIQSHESWLNCVEVASALTASEAQ</sequence>
<gene>
    <name evidence="1" type="ORF">ACFSRZ_12740</name>
</gene>